<dbReference type="InterPro" id="IPR018929">
    <property type="entry name" value="DUF2510"/>
</dbReference>
<reference evidence="3 4" key="1">
    <citation type="submission" date="2015-01" db="EMBL/GenBank/DDBJ databases">
        <title>Draft genome sequence of Leucobacter komagatae strain VKM ST2845.</title>
        <authorList>
            <person name="Karlyshev A.V."/>
            <person name="Kudryashova E.B."/>
        </authorList>
    </citation>
    <scope>NUCLEOTIDE SEQUENCE [LARGE SCALE GENOMIC DNA]</scope>
    <source>
        <strain evidence="3 4">VKM ST2845</strain>
    </source>
</reference>
<evidence type="ECO:0000313" key="3">
    <source>
        <dbReference type="EMBL" id="KIP51478.1"/>
    </source>
</evidence>
<dbReference type="Pfam" id="PF10708">
    <property type="entry name" value="DUF2510"/>
    <property type="match status" value="1"/>
</dbReference>
<accession>A0A0D0IPP8</accession>
<dbReference type="OrthoDB" id="9811665at2"/>
<keyword evidence="1" id="KW-0812">Transmembrane</keyword>
<evidence type="ECO:0000259" key="2">
    <source>
        <dbReference type="Pfam" id="PF10708"/>
    </source>
</evidence>
<dbReference type="AlphaFoldDB" id="A0A0D0IPP8"/>
<keyword evidence="4" id="KW-1185">Reference proteome</keyword>
<dbReference type="Proteomes" id="UP000032120">
    <property type="component" value="Unassembled WGS sequence"/>
</dbReference>
<evidence type="ECO:0000256" key="1">
    <source>
        <dbReference type="SAM" id="Phobius"/>
    </source>
</evidence>
<gene>
    <name evidence="3" type="ORF">SD72_15085</name>
</gene>
<proteinExistence type="predicted"/>
<feature type="domain" description="DUF2510" evidence="2">
    <location>
        <begin position="51"/>
        <end position="79"/>
    </location>
</feature>
<keyword evidence="1" id="KW-0472">Membrane</keyword>
<name>A0A0D0IPP8_9MICO</name>
<dbReference type="RefSeq" id="WP_042545299.1">
    <property type="nucleotide sequence ID" value="NZ_JXSQ01000034.1"/>
</dbReference>
<sequence>MTGGGSGFDALPWLIIVVPILVIAVIVFAIVFLSIRGKAKQRQAERFETPAGWYLDPTTSSIERYWNGEDWTAQERSAIPGHHESAS</sequence>
<comment type="caution">
    <text evidence="3">The sequence shown here is derived from an EMBL/GenBank/DDBJ whole genome shotgun (WGS) entry which is preliminary data.</text>
</comment>
<evidence type="ECO:0000313" key="4">
    <source>
        <dbReference type="Proteomes" id="UP000032120"/>
    </source>
</evidence>
<feature type="transmembrane region" description="Helical" evidence="1">
    <location>
        <begin position="12"/>
        <end position="33"/>
    </location>
</feature>
<protein>
    <recommendedName>
        <fullName evidence="2">DUF2510 domain-containing protein</fullName>
    </recommendedName>
</protein>
<keyword evidence="1" id="KW-1133">Transmembrane helix</keyword>
<organism evidence="3 4">
    <name type="scientific">Leucobacter komagatae</name>
    <dbReference type="NCBI Taxonomy" id="55969"/>
    <lineage>
        <taxon>Bacteria</taxon>
        <taxon>Bacillati</taxon>
        <taxon>Actinomycetota</taxon>
        <taxon>Actinomycetes</taxon>
        <taxon>Micrococcales</taxon>
        <taxon>Microbacteriaceae</taxon>
        <taxon>Leucobacter</taxon>
    </lineage>
</organism>
<dbReference type="EMBL" id="JXSQ01000034">
    <property type="protein sequence ID" value="KIP51478.1"/>
    <property type="molecule type" value="Genomic_DNA"/>
</dbReference>